<organism evidence="10 12">
    <name type="scientific">Plasmodiophora brassicae</name>
    <name type="common">Clubroot disease agent</name>
    <dbReference type="NCBI Taxonomy" id="37360"/>
    <lineage>
        <taxon>Eukaryota</taxon>
        <taxon>Sar</taxon>
        <taxon>Rhizaria</taxon>
        <taxon>Endomyxa</taxon>
        <taxon>Phytomyxea</taxon>
        <taxon>Plasmodiophorida</taxon>
        <taxon>Plasmodiophoridae</taxon>
        <taxon>Plasmodiophora</taxon>
    </lineage>
</organism>
<keyword evidence="5 8" id="KW-0408">Iron</keyword>
<feature type="domain" description="Cytochrome b5 heme-binding" evidence="9">
    <location>
        <begin position="5"/>
        <end position="81"/>
    </location>
</feature>
<proteinExistence type="inferred from homology"/>
<dbReference type="Proteomes" id="UP000039324">
    <property type="component" value="Unassembled WGS sequence"/>
</dbReference>
<reference evidence="11 13" key="2">
    <citation type="submission" date="2018-03" db="EMBL/GenBank/DDBJ databases">
        <authorList>
            <person name="Fogelqvist J."/>
        </authorList>
    </citation>
    <scope>NUCLEOTIDE SEQUENCE [LARGE SCALE GENOMIC DNA]</scope>
</reference>
<dbReference type="Proteomes" id="UP000290189">
    <property type="component" value="Unassembled WGS sequence"/>
</dbReference>
<dbReference type="PROSITE" id="PS00191">
    <property type="entry name" value="CYTOCHROME_B5_1"/>
    <property type="match status" value="1"/>
</dbReference>
<protein>
    <recommendedName>
        <fullName evidence="9">Cytochrome b5 heme-binding domain-containing protein</fullName>
    </recommendedName>
</protein>
<evidence type="ECO:0000256" key="1">
    <source>
        <dbReference type="ARBA" id="ARBA00004370"/>
    </source>
</evidence>
<feature type="transmembrane region" description="Helical" evidence="8">
    <location>
        <begin position="119"/>
        <end position="139"/>
    </location>
</feature>
<dbReference type="SMART" id="SM01117">
    <property type="entry name" value="Cyt-b5"/>
    <property type="match status" value="1"/>
</dbReference>
<evidence type="ECO:0000256" key="6">
    <source>
        <dbReference type="ARBA" id="ARBA00023136"/>
    </source>
</evidence>
<dbReference type="SUPFAM" id="SSF55856">
    <property type="entry name" value="Cytochrome b5-like heme/steroid binding domain"/>
    <property type="match status" value="1"/>
</dbReference>
<dbReference type="EMBL" id="CDSF01000144">
    <property type="protein sequence ID" value="CEP03372.1"/>
    <property type="molecule type" value="Genomic_DNA"/>
</dbReference>
<dbReference type="EMBL" id="OVEO01000004">
    <property type="protein sequence ID" value="SPQ95609.1"/>
    <property type="molecule type" value="Genomic_DNA"/>
</dbReference>
<keyword evidence="12" id="KW-1185">Reference proteome</keyword>
<dbReference type="PRINTS" id="PR00363">
    <property type="entry name" value="CYTOCHROMEB5"/>
</dbReference>
<keyword evidence="4 8" id="KW-0479">Metal-binding</keyword>
<gene>
    <name evidence="10" type="ORF">PBRA_003132</name>
    <name evidence="11" type="ORF">PLBR_LOCUS2824</name>
</gene>
<name>A0A0G4J769_PLABS</name>
<evidence type="ECO:0000256" key="2">
    <source>
        <dbReference type="ARBA" id="ARBA00022617"/>
    </source>
</evidence>
<evidence type="ECO:0000256" key="4">
    <source>
        <dbReference type="ARBA" id="ARBA00022723"/>
    </source>
</evidence>
<keyword evidence="6 8" id="KW-0472">Membrane</keyword>
<comment type="subcellular location">
    <subcellularLocation>
        <location evidence="1">Membrane</location>
    </subcellularLocation>
</comment>
<evidence type="ECO:0000313" key="12">
    <source>
        <dbReference type="Proteomes" id="UP000039324"/>
    </source>
</evidence>
<reference evidence="10 12" key="1">
    <citation type="submission" date="2015-02" db="EMBL/GenBank/DDBJ databases">
        <authorList>
            <person name="Chooi Y.-H."/>
        </authorList>
    </citation>
    <scope>NUCLEOTIDE SEQUENCE [LARGE SCALE GENOMIC DNA]</scope>
    <source>
        <strain evidence="10">E3</strain>
    </source>
</reference>
<evidence type="ECO:0000256" key="8">
    <source>
        <dbReference type="RuleBase" id="RU362121"/>
    </source>
</evidence>
<keyword evidence="8" id="KW-1133">Transmembrane helix</keyword>
<evidence type="ECO:0000313" key="11">
    <source>
        <dbReference type="EMBL" id="SPQ95609.1"/>
    </source>
</evidence>
<dbReference type="PANTHER" id="PTHR19359">
    <property type="entry name" value="CYTOCHROME B5"/>
    <property type="match status" value="1"/>
</dbReference>
<dbReference type="InterPro" id="IPR018506">
    <property type="entry name" value="Cyt_B5_heme-BS"/>
</dbReference>
<geneLocation type="mitochondrion" evidence="11"/>
<dbReference type="AlphaFoldDB" id="A0A0G4J769"/>
<keyword evidence="11" id="KW-0496">Mitochondrion</keyword>
<dbReference type="GO" id="GO:0016020">
    <property type="term" value="C:membrane"/>
    <property type="evidence" value="ECO:0007669"/>
    <property type="project" value="UniProtKB-SubCell"/>
</dbReference>
<accession>A0A0G4J769</accession>
<keyword evidence="3 8" id="KW-0812">Transmembrane</keyword>
<dbReference type="Pfam" id="PF00173">
    <property type="entry name" value="Cyt-b5"/>
    <property type="match status" value="1"/>
</dbReference>
<evidence type="ECO:0000313" key="13">
    <source>
        <dbReference type="Proteomes" id="UP000290189"/>
    </source>
</evidence>
<dbReference type="InterPro" id="IPR001199">
    <property type="entry name" value="Cyt_B5-like_heme/steroid-bd"/>
</dbReference>
<dbReference type="InterPro" id="IPR036400">
    <property type="entry name" value="Cyt_B5-like_heme/steroid_sf"/>
</dbReference>
<evidence type="ECO:0000256" key="5">
    <source>
        <dbReference type="ARBA" id="ARBA00023004"/>
    </source>
</evidence>
<evidence type="ECO:0000259" key="9">
    <source>
        <dbReference type="PROSITE" id="PS50255"/>
    </source>
</evidence>
<sequence length="140" mass="14833">MAADGRVITKTELAAHSSVNDAWVAIHGNVYDVTKFLDDHPGGADIILNDAGQDVTQDFEDMNHSISARDMLKPLRIGELEGATVKDPIDVLNSTVDKAAVNAGAAASKTSDTIKSGSWIYMGIVIVIPIAVGLLWKAAF</sequence>
<dbReference type="GO" id="GO:0020037">
    <property type="term" value="F:heme binding"/>
    <property type="evidence" value="ECO:0007669"/>
    <property type="project" value="UniProtKB-UniRule"/>
</dbReference>
<dbReference type="PROSITE" id="PS50255">
    <property type="entry name" value="CYTOCHROME_B5_2"/>
    <property type="match status" value="1"/>
</dbReference>
<dbReference type="OrthoDB" id="260519at2759"/>
<keyword evidence="2 8" id="KW-0349">Heme</keyword>
<dbReference type="InterPro" id="IPR050668">
    <property type="entry name" value="Cytochrome_b5"/>
</dbReference>
<dbReference type="FunFam" id="3.10.120.10:FF:000002">
    <property type="entry name" value="Cytochrome b5 type B"/>
    <property type="match status" value="1"/>
</dbReference>
<dbReference type="PANTHER" id="PTHR19359:SF14">
    <property type="entry name" value="CYTOCHROME B5 A"/>
    <property type="match status" value="1"/>
</dbReference>
<comment type="similarity">
    <text evidence="7 8">Belongs to the cytochrome b5 family.</text>
</comment>
<dbReference type="STRING" id="37360.A0A0G4J769"/>
<dbReference type="GO" id="GO:0046872">
    <property type="term" value="F:metal ion binding"/>
    <property type="evidence" value="ECO:0007669"/>
    <property type="project" value="UniProtKB-UniRule"/>
</dbReference>
<evidence type="ECO:0000313" key="10">
    <source>
        <dbReference type="EMBL" id="CEP03372.1"/>
    </source>
</evidence>
<evidence type="ECO:0000256" key="3">
    <source>
        <dbReference type="ARBA" id="ARBA00022692"/>
    </source>
</evidence>
<evidence type="ECO:0000256" key="7">
    <source>
        <dbReference type="ARBA" id="ARBA00038168"/>
    </source>
</evidence>
<dbReference type="Gene3D" id="3.10.120.10">
    <property type="entry name" value="Cytochrome b5-like heme/steroid binding domain"/>
    <property type="match status" value="1"/>
</dbReference>